<accession>A0AAW9FBK3</accession>
<name>A0AAW9FBK3_AERCA</name>
<dbReference type="Proteomes" id="UP001277183">
    <property type="component" value="Unassembled WGS sequence"/>
</dbReference>
<gene>
    <name evidence="1" type="ORF">SJS77_23655</name>
</gene>
<dbReference type="AlphaFoldDB" id="A0AAW9FBK3"/>
<comment type="caution">
    <text evidence="1">The sequence shown here is derived from an EMBL/GenBank/DDBJ whole genome shotgun (WGS) entry which is preliminary data.</text>
</comment>
<evidence type="ECO:0000313" key="2">
    <source>
        <dbReference type="Proteomes" id="UP001277183"/>
    </source>
</evidence>
<sequence>MDAIIEFQVNQETQRLAQQFLESQNRTLDDACRALVEQLAEQQQARLAHDAWVTQQIDKAFEKIDSGSAVFIEHSAAMAMFEERKAKIR</sequence>
<reference evidence="1" key="1">
    <citation type="submission" date="2023-11" db="EMBL/GenBank/DDBJ databases">
        <title>WGS of Aeromonas in Northern Israel.</title>
        <authorList>
            <person name="Hershko Y."/>
        </authorList>
    </citation>
    <scope>NUCLEOTIDE SEQUENCE</scope>
    <source>
        <strain evidence="1">77416</strain>
    </source>
</reference>
<organism evidence="1 2">
    <name type="scientific">Aeromonas caviae</name>
    <name type="common">Aeromonas punctata</name>
    <dbReference type="NCBI Taxonomy" id="648"/>
    <lineage>
        <taxon>Bacteria</taxon>
        <taxon>Pseudomonadati</taxon>
        <taxon>Pseudomonadota</taxon>
        <taxon>Gammaproteobacteria</taxon>
        <taxon>Aeromonadales</taxon>
        <taxon>Aeromonadaceae</taxon>
        <taxon>Aeromonas</taxon>
    </lineage>
</organism>
<evidence type="ECO:0000313" key="1">
    <source>
        <dbReference type="EMBL" id="MDX7723379.1"/>
    </source>
</evidence>
<protein>
    <submittedName>
        <fullName evidence="1">Damage-inducible protein J</fullName>
    </submittedName>
</protein>
<dbReference type="EMBL" id="JAWZVU010000267">
    <property type="protein sequence ID" value="MDX7723379.1"/>
    <property type="molecule type" value="Genomic_DNA"/>
</dbReference>
<dbReference type="RefSeq" id="WP_052815386.1">
    <property type="nucleotide sequence ID" value="NZ_BQVG01000096.1"/>
</dbReference>
<proteinExistence type="predicted"/>